<comment type="caution">
    <text evidence="3">The sequence shown here is derived from an EMBL/GenBank/DDBJ whole genome shotgun (WGS) entry which is preliminary data.</text>
</comment>
<dbReference type="RefSeq" id="WP_116879699.1">
    <property type="nucleotide sequence ID" value="NZ_QURB01000001.1"/>
</dbReference>
<protein>
    <submittedName>
        <fullName evidence="3">Exopolyphosphatase</fullName>
    </submittedName>
</protein>
<dbReference type="PANTHER" id="PTHR30005:SF0">
    <property type="entry name" value="RETROGRADE REGULATION PROTEIN 2"/>
    <property type="match status" value="1"/>
</dbReference>
<dbReference type="AlphaFoldDB" id="A0A3E1F221"/>
<keyword evidence="4" id="KW-1185">Reference proteome</keyword>
<dbReference type="PROSITE" id="PS00329">
    <property type="entry name" value="HSP70_2"/>
    <property type="match status" value="1"/>
</dbReference>
<name>A0A3E1F221_9FLAO</name>
<organism evidence="3 4">
    <name type="scientific">Brumimicrobium aurantiacum</name>
    <dbReference type="NCBI Taxonomy" id="1737063"/>
    <lineage>
        <taxon>Bacteria</taxon>
        <taxon>Pseudomonadati</taxon>
        <taxon>Bacteroidota</taxon>
        <taxon>Flavobacteriia</taxon>
        <taxon>Flavobacteriales</taxon>
        <taxon>Crocinitomicaceae</taxon>
        <taxon>Brumimicrobium</taxon>
    </lineage>
</organism>
<feature type="domain" description="Ppx/GppA phosphatase N-terminal" evidence="2">
    <location>
        <begin position="39"/>
        <end position="288"/>
    </location>
</feature>
<evidence type="ECO:0000256" key="1">
    <source>
        <dbReference type="ARBA" id="ARBA00007381"/>
    </source>
</evidence>
<dbReference type="PANTHER" id="PTHR30005">
    <property type="entry name" value="EXOPOLYPHOSPHATASE"/>
    <property type="match status" value="1"/>
</dbReference>
<evidence type="ECO:0000313" key="4">
    <source>
        <dbReference type="Proteomes" id="UP000257127"/>
    </source>
</evidence>
<evidence type="ECO:0000313" key="3">
    <source>
        <dbReference type="EMBL" id="RFC55864.1"/>
    </source>
</evidence>
<dbReference type="Gene3D" id="3.30.420.150">
    <property type="entry name" value="Exopolyphosphatase. Domain 2"/>
    <property type="match status" value="1"/>
</dbReference>
<dbReference type="Pfam" id="PF02541">
    <property type="entry name" value="Ppx-GppA"/>
    <property type="match status" value="1"/>
</dbReference>
<dbReference type="CDD" id="cd24006">
    <property type="entry name" value="ASKHA_NBD_PPX_GppA"/>
    <property type="match status" value="1"/>
</dbReference>
<reference evidence="3 4" key="1">
    <citation type="submission" date="2018-08" db="EMBL/GenBank/DDBJ databases">
        <title>The draft genome squence of Brumimicrobium sp. N62.</title>
        <authorList>
            <person name="Du Z.-J."/>
            <person name="Luo H.-R."/>
        </authorList>
    </citation>
    <scope>NUCLEOTIDE SEQUENCE [LARGE SCALE GENOMIC DNA]</scope>
    <source>
        <strain evidence="3 4">N62</strain>
    </source>
</reference>
<comment type="similarity">
    <text evidence="1">Belongs to the heat shock protein 70 family.</text>
</comment>
<proteinExistence type="inferred from homology"/>
<evidence type="ECO:0000259" key="2">
    <source>
        <dbReference type="Pfam" id="PF02541"/>
    </source>
</evidence>
<accession>A0A3E1F221</accession>
<gene>
    <name evidence="3" type="ORF">DXU93_02695</name>
</gene>
<dbReference type="InterPro" id="IPR043129">
    <property type="entry name" value="ATPase_NBD"/>
</dbReference>
<dbReference type="GO" id="GO:0016462">
    <property type="term" value="F:pyrophosphatase activity"/>
    <property type="evidence" value="ECO:0007669"/>
    <property type="project" value="TreeGrafter"/>
</dbReference>
<sequence>MKFAAIDIGTNATRLLIGEVDLSSPKGFIRKHSYVRIPLRLGVEVFDTGFISDQKLIEFKKSMQAFKLIAEIFEVKQLRICATSAMREAKNAEKVKKYIEEEVGISMEIISGQEEAELIFSTFSLINKDEENSFIVIDVGGGSTEISVFENGKRVEAKSFKIGTLRVLKNKVPKNCRKEIKTWIANNISETNNYKVFATGGNINKAQKLIDGDSVKPVSLKKLKALHKELEVLNVDERMNKYKLKPDRADTIVPALDIYIYIAKLLKIKKVAIPKIGLSDGMIYSMFLENSKN</sequence>
<dbReference type="OrthoDB" id="9814545at2"/>
<dbReference type="EMBL" id="QURB01000001">
    <property type="protein sequence ID" value="RFC55864.1"/>
    <property type="molecule type" value="Genomic_DNA"/>
</dbReference>
<dbReference type="Proteomes" id="UP000257127">
    <property type="component" value="Unassembled WGS sequence"/>
</dbReference>
<dbReference type="InterPro" id="IPR018181">
    <property type="entry name" value="Heat_shock_70_CS"/>
</dbReference>
<dbReference type="SUPFAM" id="SSF53067">
    <property type="entry name" value="Actin-like ATPase domain"/>
    <property type="match status" value="2"/>
</dbReference>
<dbReference type="InterPro" id="IPR003695">
    <property type="entry name" value="Ppx_GppA_N"/>
</dbReference>
<dbReference type="InterPro" id="IPR050273">
    <property type="entry name" value="GppA/Ppx_hydrolase"/>
</dbReference>
<dbReference type="Gene3D" id="3.30.420.40">
    <property type="match status" value="1"/>
</dbReference>